<dbReference type="PANTHER" id="PTHR23502:SF132">
    <property type="entry name" value="POLYAMINE TRANSPORTER 2-RELATED"/>
    <property type="match status" value="1"/>
</dbReference>
<dbReference type="AlphaFoldDB" id="A0A093UF07"/>
<evidence type="ECO:0000256" key="4">
    <source>
        <dbReference type="ARBA" id="ARBA00022989"/>
    </source>
</evidence>
<dbReference type="PROSITE" id="PS00216">
    <property type="entry name" value="SUGAR_TRANSPORT_1"/>
    <property type="match status" value="1"/>
</dbReference>
<dbReference type="InterPro" id="IPR011701">
    <property type="entry name" value="MFS"/>
</dbReference>
<dbReference type="InterPro" id="IPR020846">
    <property type="entry name" value="MFS_dom"/>
</dbReference>
<organism evidence="8 11">
    <name type="scientific">Pectobacterium betavasculorum</name>
    <dbReference type="NCBI Taxonomy" id="55207"/>
    <lineage>
        <taxon>Bacteria</taxon>
        <taxon>Pseudomonadati</taxon>
        <taxon>Pseudomonadota</taxon>
        <taxon>Gammaproteobacteria</taxon>
        <taxon>Enterobacterales</taxon>
        <taxon>Pectobacteriaceae</taxon>
        <taxon>Pectobacterium</taxon>
    </lineage>
</organism>
<feature type="transmembrane region" description="Helical" evidence="6">
    <location>
        <begin position="30"/>
        <end position="49"/>
    </location>
</feature>
<protein>
    <recommendedName>
        <fullName evidence="7">Major facilitator superfamily (MFS) profile domain-containing protein</fullName>
    </recommendedName>
</protein>
<keyword evidence="2" id="KW-0813">Transport</keyword>
<evidence type="ECO:0000313" key="8">
    <source>
        <dbReference type="EMBL" id="KFX06833.1"/>
    </source>
</evidence>
<reference evidence="10 11" key="1">
    <citation type="submission" date="2014-08" db="EMBL/GenBank/DDBJ databases">
        <title>Genome sequences of NCPPB Pectobacterium isolates.</title>
        <authorList>
            <person name="Glover R.H."/>
            <person name="Sapp M."/>
            <person name="Elphinstone J."/>
        </authorList>
    </citation>
    <scope>NUCLEOTIDE SEQUENCE [LARGE SCALE GENOMIC DNA]</scope>
    <source>
        <strain evidence="9 10">NCPPB 2793</strain>
        <strain evidence="8 11">NCPPB 2795</strain>
    </source>
</reference>
<evidence type="ECO:0000256" key="6">
    <source>
        <dbReference type="SAM" id="Phobius"/>
    </source>
</evidence>
<gene>
    <name evidence="9" type="ORF">JV35_07930</name>
    <name evidence="8" type="ORF">KP22_01715</name>
</gene>
<dbReference type="GO" id="GO:0042908">
    <property type="term" value="P:xenobiotic transport"/>
    <property type="evidence" value="ECO:0007669"/>
    <property type="project" value="UniProtKB-ARBA"/>
</dbReference>
<dbReference type="Gene3D" id="1.20.1720.10">
    <property type="entry name" value="Multidrug resistance protein D"/>
    <property type="match status" value="1"/>
</dbReference>
<dbReference type="eggNOG" id="COG2814">
    <property type="taxonomic scope" value="Bacteria"/>
</dbReference>
<dbReference type="Proteomes" id="UP000032874">
    <property type="component" value="Unassembled WGS sequence"/>
</dbReference>
<evidence type="ECO:0000256" key="2">
    <source>
        <dbReference type="ARBA" id="ARBA00022448"/>
    </source>
</evidence>
<evidence type="ECO:0000313" key="11">
    <source>
        <dbReference type="Proteomes" id="UP000032874"/>
    </source>
</evidence>
<keyword evidence="5 6" id="KW-0472">Membrane</keyword>
<evidence type="ECO:0000259" key="7">
    <source>
        <dbReference type="PROSITE" id="PS50850"/>
    </source>
</evidence>
<dbReference type="PANTHER" id="PTHR23502">
    <property type="entry name" value="MAJOR FACILITATOR SUPERFAMILY"/>
    <property type="match status" value="1"/>
</dbReference>
<comment type="caution">
    <text evidence="8">The sequence shown here is derived from an EMBL/GenBank/DDBJ whole genome shotgun (WGS) entry which is preliminary data.</text>
</comment>
<feature type="domain" description="Major facilitator superfamily (MFS) profile" evidence="7">
    <location>
        <begin position="1"/>
        <end position="135"/>
    </location>
</feature>
<dbReference type="GO" id="GO:0022857">
    <property type="term" value="F:transmembrane transporter activity"/>
    <property type="evidence" value="ECO:0007669"/>
    <property type="project" value="InterPro"/>
</dbReference>
<dbReference type="STRING" id="55207.KP22_01715"/>
<dbReference type="Pfam" id="PF07690">
    <property type="entry name" value="MFS_1"/>
    <property type="match status" value="1"/>
</dbReference>
<feature type="transmembrane region" description="Helical" evidence="6">
    <location>
        <begin position="61"/>
        <end position="86"/>
    </location>
</feature>
<keyword evidence="10" id="KW-1185">Reference proteome</keyword>
<evidence type="ECO:0000256" key="5">
    <source>
        <dbReference type="ARBA" id="ARBA00023136"/>
    </source>
</evidence>
<proteinExistence type="predicted"/>
<dbReference type="PROSITE" id="PS50850">
    <property type="entry name" value="MFS"/>
    <property type="match status" value="1"/>
</dbReference>
<accession>A0A093UF07</accession>
<evidence type="ECO:0000313" key="9">
    <source>
        <dbReference type="EMBL" id="KFX21115.1"/>
    </source>
</evidence>
<feature type="transmembrane region" description="Helical" evidence="6">
    <location>
        <begin position="106"/>
        <end position="129"/>
    </location>
</feature>
<sequence length="135" mass="14050">MLSAIAALSTDMYLPLFPVMTNALQTTQTGVQLSLTAFMAGISIGQLLIGPWSDNIGRRSLLIGGMALLTLASIVCALSPSIEIFISARFFQGAGAAPLSSAGDAFSLLPMATIIAGYNVASLLSLIAMNTKRRL</sequence>
<dbReference type="EMBL" id="JQHL01000002">
    <property type="protein sequence ID" value="KFX21115.1"/>
    <property type="molecule type" value="Genomic_DNA"/>
</dbReference>
<evidence type="ECO:0000256" key="1">
    <source>
        <dbReference type="ARBA" id="ARBA00004127"/>
    </source>
</evidence>
<dbReference type="GO" id="GO:0005886">
    <property type="term" value="C:plasma membrane"/>
    <property type="evidence" value="ECO:0007669"/>
    <property type="project" value="UniProtKB-SubCell"/>
</dbReference>
<comment type="subcellular location">
    <subcellularLocation>
        <location evidence="1">Endomembrane system</location>
        <topology evidence="1">Multi-pass membrane protein</topology>
    </subcellularLocation>
</comment>
<dbReference type="SUPFAM" id="SSF103473">
    <property type="entry name" value="MFS general substrate transporter"/>
    <property type="match status" value="1"/>
</dbReference>
<dbReference type="Proteomes" id="UP000032869">
    <property type="component" value="Unassembled WGS sequence"/>
</dbReference>
<dbReference type="InterPro" id="IPR036259">
    <property type="entry name" value="MFS_trans_sf"/>
</dbReference>
<dbReference type="InterPro" id="IPR005829">
    <property type="entry name" value="Sugar_transporter_CS"/>
</dbReference>
<name>A0A093UF07_9GAMM</name>
<keyword evidence="4 6" id="KW-1133">Transmembrane helix</keyword>
<dbReference type="GO" id="GO:0140115">
    <property type="term" value="P:export across plasma membrane"/>
    <property type="evidence" value="ECO:0007669"/>
    <property type="project" value="UniProtKB-ARBA"/>
</dbReference>
<keyword evidence="3 6" id="KW-0812">Transmembrane</keyword>
<evidence type="ECO:0000256" key="3">
    <source>
        <dbReference type="ARBA" id="ARBA00022692"/>
    </source>
</evidence>
<dbReference type="EMBL" id="JQHM01000001">
    <property type="protein sequence ID" value="KFX06833.1"/>
    <property type="molecule type" value="Genomic_DNA"/>
</dbReference>
<evidence type="ECO:0000313" key="10">
    <source>
        <dbReference type="Proteomes" id="UP000032869"/>
    </source>
</evidence>